<protein>
    <submittedName>
        <fullName evidence="6">Response regulator</fullName>
    </submittedName>
</protein>
<gene>
    <name evidence="6" type="ORF">DWE98_19330</name>
</gene>
<dbReference type="Gene3D" id="3.40.50.2300">
    <property type="match status" value="1"/>
</dbReference>
<dbReference type="AlphaFoldDB" id="A0A370L2W4"/>
<accession>A0A370L2W4</accession>
<dbReference type="EMBL" id="QQTP01000010">
    <property type="protein sequence ID" value="RDJ22585.1"/>
    <property type="molecule type" value="Genomic_DNA"/>
</dbReference>
<dbReference type="Pfam" id="PF00072">
    <property type="entry name" value="Response_reg"/>
    <property type="match status" value="1"/>
</dbReference>
<reference evidence="7" key="1">
    <citation type="submission" date="2018-07" db="EMBL/GenBank/DDBJ databases">
        <authorList>
            <person name="Safronova V.I."/>
            <person name="Chirak E.R."/>
            <person name="Sazanova A.L."/>
        </authorList>
    </citation>
    <scope>NUCLEOTIDE SEQUENCE [LARGE SCALE GENOMIC DNA]</scope>
    <source>
        <strain evidence="7">RCAM04685</strain>
    </source>
</reference>
<dbReference type="SMART" id="SM00448">
    <property type="entry name" value="REC"/>
    <property type="match status" value="1"/>
</dbReference>
<organism evidence="6 7">
    <name type="scientific">Bosea caraganae</name>
    <dbReference type="NCBI Taxonomy" id="2763117"/>
    <lineage>
        <taxon>Bacteria</taxon>
        <taxon>Pseudomonadati</taxon>
        <taxon>Pseudomonadota</taxon>
        <taxon>Alphaproteobacteria</taxon>
        <taxon>Hyphomicrobiales</taxon>
        <taxon>Boseaceae</taxon>
        <taxon>Bosea</taxon>
    </lineage>
</organism>
<comment type="caution">
    <text evidence="6">The sequence shown here is derived from an EMBL/GenBank/DDBJ whole genome shotgun (WGS) entry which is preliminary data.</text>
</comment>
<keyword evidence="2" id="KW-0805">Transcription regulation</keyword>
<dbReference type="InterPro" id="IPR011006">
    <property type="entry name" value="CheY-like_superfamily"/>
</dbReference>
<dbReference type="PROSITE" id="PS50110">
    <property type="entry name" value="RESPONSE_REGULATORY"/>
    <property type="match status" value="1"/>
</dbReference>
<evidence type="ECO:0000256" key="1">
    <source>
        <dbReference type="ARBA" id="ARBA00022553"/>
    </source>
</evidence>
<keyword evidence="7" id="KW-1185">Reference proteome</keyword>
<dbReference type="InterPro" id="IPR050595">
    <property type="entry name" value="Bact_response_regulator"/>
</dbReference>
<dbReference type="InterPro" id="IPR001789">
    <property type="entry name" value="Sig_transdc_resp-reg_receiver"/>
</dbReference>
<evidence type="ECO:0000256" key="4">
    <source>
        <dbReference type="PROSITE-ProRule" id="PRU00169"/>
    </source>
</evidence>
<name>A0A370L2W4_9HYPH</name>
<evidence type="ECO:0000313" key="6">
    <source>
        <dbReference type="EMBL" id="RDJ22585.1"/>
    </source>
</evidence>
<dbReference type="PANTHER" id="PTHR44591">
    <property type="entry name" value="STRESS RESPONSE REGULATOR PROTEIN 1"/>
    <property type="match status" value="1"/>
</dbReference>
<dbReference type="SUPFAM" id="SSF52172">
    <property type="entry name" value="CheY-like"/>
    <property type="match status" value="1"/>
</dbReference>
<dbReference type="PANTHER" id="PTHR44591:SF3">
    <property type="entry name" value="RESPONSE REGULATORY DOMAIN-CONTAINING PROTEIN"/>
    <property type="match status" value="1"/>
</dbReference>
<proteinExistence type="predicted"/>
<evidence type="ECO:0000256" key="3">
    <source>
        <dbReference type="ARBA" id="ARBA00023163"/>
    </source>
</evidence>
<feature type="modified residue" description="4-aspartylphosphate" evidence="4">
    <location>
        <position position="54"/>
    </location>
</feature>
<evidence type="ECO:0000259" key="5">
    <source>
        <dbReference type="PROSITE" id="PS50110"/>
    </source>
</evidence>
<dbReference type="Proteomes" id="UP000255207">
    <property type="component" value="Unassembled WGS sequence"/>
</dbReference>
<evidence type="ECO:0000256" key="2">
    <source>
        <dbReference type="ARBA" id="ARBA00023015"/>
    </source>
</evidence>
<keyword evidence="1 4" id="KW-0597">Phosphoprotein</keyword>
<dbReference type="OrthoDB" id="9784719at2"/>
<evidence type="ECO:0000313" key="7">
    <source>
        <dbReference type="Proteomes" id="UP000255207"/>
    </source>
</evidence>
<feature type="domain" description="Response regulatory" evidence="5">
    <location>
        <begin position="4"/>
        <end position="117"/>
    </location>
</feature>
<keyword evidence="3" id="KW-0804">Transcription</keyword>
<dbReference type="RefSeq" id="WP_114830915.1">
    <property type="nucleotide sequence ID" value="NZ_QQTO01000042.1"/>
</dbReference>
<sequence length="117" mass="13014">MTKTILVVEDEPIIRMNAVAMIEDAGFVVIEASNADDAILHLEARPEIRVIFSDIEMPGSMDGLKLIHLVRRRWPPVILILASGRVSPLVDDMPSETVFLKKPYGQDDLLKVLASVH</sequence>
<dbReference type="GO" id="GO:0000160">
    <property type="term" value="P:phosphorelay signal transduction system"/>
    <property type="evidence" value="ECO:0007669"/>
    <property type="project" value="InterPro"/>
</dbReference>